<name>A0A7C3RJK5_DICTH</name>
<dbReference type="InterPro" id="IPR036188">
    <property type="entry name" value="FAD/NAD-bd_sf"/>
</dbReference>
<evidence type="ECO:0000256" key="1">
    <source>
        <dbReference type="ARBA" id="ARBA00001974"/>
    </source>
</evidence>
<dbReference type="AlphaFoldDB" id="A0A7C3RJK5"/>
<dbReference type="GO" id="GO:0005886">
    <property type="term" value="C:plasma membrane"/>
    <property type="evidence" value="ECO:0007669"/>
    <property type="project" value="TreeGrafter"/>
</dbReference>
<dbReference type="PRINTS" id="PR00368">
    <property type="entry name" value="FADPNR"/>
</dbReference>
<dbReference type="Pfam" id="PF02910">
    <property type="entry name" value="Succ_DH_flav_C"/>
    <property type="match status" value="1"/>
</dbReference>
<reference evidence="6" key="1">
    <citation type="journal article" date="2020" name="mSystems">
        <title>Genome- and Community-Level Interaction Insights into Carbon Utilization and Element Cycling Functions of Hydrothermarchaeota in Hydrothermal Sediment.</title>
        <authorList>
            <person name="Zhou Z."/>
            <person name="Liu Y."/>
            <person name="Xu W."/>
            <person name="Pan J."/>
            <person name="Luo Z.H."/>
            <person name="Li M."/>
        </authorList>
    </citation>
    <scope>NUCLEOTIDE SEQUENCE [LARGE SCALE GENOMIC DNA]</scope>
    <source>
        <strain evidence="6">SpSt-81</strain>
    </source>
</reference>
<dbReference type="EMBL" id="DTIN01000008">
    <property type="protein sequence ID" value="HFX12663.1"/>
    <property type="molecule type" value="Genomic_DNA"/>
</dbReference>
<dbReference type="PANTHER" id="PTHR11632">
    <property type="entry name" value="SUCCINATE DEHYDROGENASE 2 FLAVOPROTEIN SUBUNIT"/>
    <property type="match status" value="1"/>
</dbReference>
<dbReference type="SUPFAM" id="SSF51905">
    <property type="entry name" value="FAD/NAD(P)-binding domain"/>
    <property type="match status" value="1"/>
</dbReference>
<evidence type="ECO:0000259" key="4">
    <source>
        <dbReference type="Pfam" id="PF00890"/>
    </source>
</evidence>
<evidence type="ECO:0000256" key="3">
    <source>
        <dbReference type="ARBA" id="ARBA00023002"/>
    </source>
</evidence>
<dbReference type="InterPro" id="IPR015939">
    <property type="entry name" value="Fum_Rdtase/Succ_DH_flav-like_C"/>
</dbReference>
<dbReference type="InterPro" id="IPR003953">
    <property type="entry name" value="FAD-dep_OxRdtase_2_FAD-bd"/>
</dbReference>
<gene>
    <name evidence="6" type="ORF">ENW00_00650</name>
</gene>
<protein>
    <submittedName>
        <fullName evidence="6">FAD-binding protein</fullName>
    </submittedName>
</protein>
<comment type="caution">
    <text evidence="6">The sequence shown here is derived from an EMBL/GenBank/DDBJ whole genome shotgun (WGS) entry which is preliminary data.</text>
</comment>
<dbReference type="GO" id="GO:0009061">
    <property type="term" value="P:anaerobic respiration"/>
    <property type="evidence" value="ECO:0007669"/>
    <property type="project" value="TreeGrafter"/>
</dbReference>
<evidence type="ECO:0000259" key="5">
    <source>
        <dbReference type="Pfam" id="PF02910"/>
    </source>
</evidence>
<sequence length="595" mass="67170">MKVIKGDVIVIGAGGAGLRSALTAYEKNPNLKIILLSKKPIGKGGVTANAFSDRMAFHATLSYTLPIQNNYIYHAMDIYKIGGEVSDYNLAEILAKNSEEAINYLISIGVPFVRTHDGKIDQFLTDGSEYPRACYVGPNTSIEIAKALAKKIRETNIETYENVMVYDLIVKDNRVVGAKAIDMSTQEKIIIKGKAFVIATGGAGSLYRQNVFTSEMTGDGYAISLRAGAQMVNMEFMQIGICHPQILFAESGSMFRALPKIVDENGREFLLDYLSEEDKANLCVLEFKKGAHWPVSYESPTKVIDLAVYHHIKQGHKVYMNFMENPSYLSYESIPEEILKWSEKIGKEIFKDTTPYERLKLINPSIIEWLKNYNIDLSRELLLIQNALQHFQGGVKIREDARASLEGLYAAGEVAGGQHGANRPGGNSLLDTQVFGKIAGENAVQYASKVDFVDFNLDEVEERISQRGLPSKLVREKIRDIVSEYGFLVRMEEDIKKGISLIKEIKKEGVSLDENGIFYYYETLNMLDIAELILNAILIRDESRGPHLRFKKFNPPVMDFLPKRPEWNKYIIFYKRDGELKYEIKEPIRPKNYEG</sequence>
<dbReference type="PIRSF" id="PIRSF000171">
    <property type="entry name" value="SDHA_APRA_LASPO"/>
    <property type="match status" value="1"/>
</dbReference>
<feature type="domain" description="FAD-dependent oxidoreductase 2 FAD-binding" evidence="4">
    <location>
        <begin position="7"/>
        <end position="429"/>
    </location>
</feature>
<evidence type="ECO:0000256" key="2">
    <source>
        <dbReference type="ARBA" id="ARBA00022630"/>
    </source>
</evidence>
<keyword evidence="3" id="KW-0560">Oxidoreductase</keyword>
<dbReference type="Pfam" id="PF00890">
    <property type="entry name" value="FAD_binding_2"/>
    <property type="match status" value="1"/>
</dbReference>
<dbReference type="Gene3D" id="3.90.700.10">
    <property type="entry name" value="Succinate dehydrogenase/fumarate reductase flavoprotein, catalytic domain"/>
    <property type="match status" value="1"/>
</dbReference>
<organism evidence="6">
    <name type="scientific">Dictyoglomus thermophilum</name>
    <dbReference type="NCBI Taxonomy" id="14"/>
    <lineage>
        <taxon>Bacteria</taxon>
        <taxon>Pseudomonadati</taxon>
        <taxon>Dictyoglomota</taxon>
        <taxon>Dictyoglomia</taxon>
        <taxon>Dictyoglomales</taxon>
        <taxon>Dictyoglomaceae</taxon>
        <taxon>Dictyoglomus</taxon>
    </lineage>
</organism>
<dbReference type="GO" id="GO:0050660">
    <property type="term" value="F:flavin adenine dinucleotide binding"/>
    <property type="evidence" value="ECO:0007669"/>
    <property type="project" value="TreeGrafter"/>
</dbReference>
<dbReference type="InterPro" id="IPR027477">
    <property type="entry name" value="Succ_DH/fumarate_Rdtase_cat_sf"/>
</dbReference>
<dbReference type="Gene3D" id="1.20.58.100">
    <property type="entry name" value="Fumarate reductase/succinate dehydrogenase flavoprotein-like, C-terminal domain"/>
    <property type="match status" value="1"/>
</dbReference>
<proteinExistence type="predicted"/>
<dbReference type="PANTHER" id="PTHR11632:SF51">
    <property type="entry name" value="SUCCINATE DEHYDROGENASE [UBIQUINONE] FLAVOPROTEIN SUBUNIT, MITOCHONDRIAL"/>
    <property type="match status" value="1"/>
</dbReference>
<dbReference type="SUPFAM" id="SSF46977">
    <property type="entry name" value="Succinate dehydrogenase/fumarate reductase flavoprotein C-terminal domain"/>
    <property type="match status" value="1"/>
</dbReference>
<keyword evidence="2" id="KW-0285">Flavoprotein</keyword>
<dbReference type="GO" id="GO:0009055">
    <property type="term" value="F:electron transfer activity"/>
    <property type="evidence" value="ECO:0007669"/>
    <property type="project" value="TreeGrafter"/>
</dbReference>
<evidence type="ECO:0000313" key="6">
    <source>
        <dbReference type="EMBL" id="HFX12663.1"/>
    </source>
</evidence>
<dbReference type="InterPro" id="IPR030664">
    <property type="entry name" value="SdhA/FrdA/AprA"/>
</dbReference>
<dbReference type="GO" id="GO:0000104">
    <property type="term" value="F:succinate dehydrogenase activity"/>
    <property type="evidence" value="ECO:0007669"/>
    <property type="project" value="TreeGrafter"/>
</dbReference>
<dbReference type="Gene3D" id="3.50.50.60">
    <property type="entry name" value="FAD/NAD(P)-binding domain"/>
    <property type="match status" value="1"/>
</dbReference>
<dbReference type="InterPro" id="IPR037099">
    <property type="entry name" value="Fum_R/Succ_DH_flav-like_C_sf"/>
</dbReference>
<comment type="cofactor">
    <cofactor evidence="1">
        <name>FAD</name>
        <dbReference type="ChEBI" id="CHEBI:57692"/>
    </cofactor>
</comment>
<accession>A0A7C3RJK5</accession>
<feature type="domain" description="Fumarate reductase/succinate dehydrogenase flavoprotein-like C-terminal" evidence="5">
    <location>
        <begin position="475"/>
        <end position="550"/>
    </location>
</feature>